<dbReference type="PANTHER" id="PTHR43861:SF1">
    <property type="entry name" value="TRANS-ACONITATE 2-METHYLTRANSFERASE"/>
    <property type="match status" value="1"/>
</dbReference>
<feature type="domain" description="Methyltransferase type 11" evidence="1">
    <location>
        <begin position="41"/>
        <end position="134"/>
    </location>
</feature>
<keyword evidence="2" id="KW-0808">Transferase</keyword>
<dbReference type="SUPFAM" id="SSF53335">
    <property type="entry name" value="S-adenosyl-L-methionine-dependent methyltransferases"/>
    <property type="match status" value="1"/>
</dbReference>
<comment type="caution">
    <text evidence="2">The sequence shown here is derived from an EMBL/GenBank/DDBJ whole genome shotgun (WGS) entry which is preliminary data.</text>
</comment>
<evidence type="ECO:0000259" key="1">
    <source>
        <dbReference type="Pfam" id="PF08241"/>
    </source>
</evidence>
<dbReference type="CDD" id="cd02440">
    <property type="entry name" value="AdoMet_MTases"/>
    <property type="match status" value="1"/>
</dbReference>
<dbReference type="GO" id="GO:0032259">
    <property type="term" value="P:methylation"/>
    <property type="evidence" value="ECO:0007669"/>
    <property type="project" value="UniProtKB-KW"/>
</dbReference>
<dbReference type="Pfam" id="PF08241">
    <property type="entry name" value="Methyltransf_11"/>
    <property type="match status" value="1"/>
</dbReference>
<sequence>MPKEYWEQVYKELDVKELQYDAWLDKYEAELQRSISVPIIDLGCGLGNNTLYLKERGYKVISCDYSEEALSKLKKLISNSDVRQFDMTEGIPFEDNSAGVIIADLSLHYFPKDVTFKILEEIRRVLKEDGLLLCRVNSNRDVNYGAIDQESYYYQVNGLYKRFFDRNHINHLFKDFSIDHIEEYEMNRYSKGKIVWEIAARKKQ</sequence>
<dbReference type="EMBL" id="JBHSQV010000146">
    <property type="protein sequence ID" value="MFC5986988.1"/>
    <property type="molecule type" value="Genomic_DNA"/>
</dbReference>
<reference evidence="3" key="1">
    <citation type="journal article" date="2019" name="Int. J. Syst. Evol. Microbiol.">
        <title>The Global Catalogue of Microorganisms (GCM) 10K type strain sequencing project: providing services to taxonomists for standard genome sequencing and annotation.</title>
        <authorList>
            <consortium name="The Broad Institute Genomics Platform"/>
            <consortium name="The Broad Institute Genome Sequencing Center for Infectious Disease"/>
            <person name="Wu L."/>
            <person name="Ma J."/>
        </authorList>
    </citation>
    <scope>NUCLEOTIDE SEQUENCE [LARGE SCALE GENOMIC DNA]</scope>
    <source>
        <strain evidence="3">CCM 8749</strain>
    </source>
</reference>
<evidence type="ECO:0000313" key="3">
    <source>
        <dbReference type="Proteomes" id="UP001596250"/>
    </source>
</evidence>
<accession>A0ABW1IPH3</accession>
<organism evidence="2 3">
    <name type="scientific">Marinicrinis lubricantis</name>
    <dbReference type="NCBI Taxonomy" id="2086470"/>
    <lineage>
        <taxon>Bacteria</taxon>
        <taxon>Bacillati</taxon>
        <taxon>Bacillota</taxon>
        <taxon>Bacilli</taxon>
        <taxon>Bacillales</taxon>
        <taxon>Paenibacillaceae</taxon>
    </lineage>
</organism>
<dbReference type="EC" id="2.1.1.-" evidence="2"/>
<name>A0ABW1IPH3_9BACL</name>
<dbReference type="InterPro" id="IPR013216">
    <property type="entry name" value="Methyltransf_11"/>
</dbReference>
<protein>
    <submittedName>
        <fullName evidence="2">Class I SAM-dependent methyltransferase</fullName>
        <ecNumber evidence="2">2.1.1.-</ecNumber>
    </submittedName>
</protein>
<dbReference type="PANTHER" id="PTHR43861">
    <property type="entry name" value="TRANS-ACONITATE 2-METHYLTRANSFERASE-RELATED"/>
    <property type="match status" value="1"/>
</dbReference>
<evidence type="ECO:0000313" key="2">
    <source>
        <dbReference type="EMBL" id="MFC5986988.1"/>
    </source>
</evidence>
<dbReference type="RefSeq" id="WP_379894298.1">
    <property type="nucleotide sequence ID" value="NZ_CBCSCT010000059.1"/>
</dbReference>
<dbReference type="Proteomes" id="UP001596250">
    <property type="component" value="Unassembled WGS sequence"/>
</dbReference>
<dbReference type="GO" id="GO:0008168">
    <property type="term" value="F:methyltransferase activity"/>
    <property type="evidence" value="ECO:0007669"/>
    <property type="project" value="UniProtKB-KW"/>
</dbReference>
<proteinExistence type="predicted"/>
<gene>
    <name evidence="2" type="ORF">ACFPXP_11250</name>
</gene>
<keyword evidence="3" id="KW-1185">Reference proteome</keyword>
<dbReference type="Gene3D" id="3.40.50.150">
    <property type="entry name" value="Vaccinia Virus protein VP39"/>
    <property type="match status" value="1"/>
</dbReference>
<dbReference type="InterPro" id="IPR029063">
    <property type="entry name" value="SAM-dependent_MTases_sf"/>
</dbReference>
<keyword evidence="2" id="KW-0489">Methyltransferase</keyword>